<name>A0AA39FRQ3_MICHY</name>
<dbReference type="EMBL" id="JAQQBR010000006">
    <property type="protein sequence ID" value="KAK0174592.1"/>
    <property type="molecule type" value="Genomic_DNA"/>
</dbReference>
<evidence type="ECO:0000313" key="1">
    <source>
        <dbReference type="EMBL" id="KAK0174592.1"/>
    </source>
</evidence>
<sequence length="77" mass="8575">MFKGQKIMMTLNKFNGNYIVNEVEVTTLILQDTFLLETPGGGGYGASGTRASISNNNVQKFLERGSVYEYRMSQESV</sequence>
<dbReference type="Proteomes" id="UP001168972">
    <property type="component" value="Unassembled WGS sequence"/>
</dbReference>
<protein>
    <recommendedName>
        <fullName evidence="3">Hydantoinase B/oxoprolinase domain-containing protein</fullName>
    </recommendedName>
</protein>
<reference evidence="1" key="1">
    <citation type="journal article" date="2023" name="bioRxiv">
        <title>Scaffold-level genome assemblies of two parasitoid biocontrol wasps reveal the parthenogenesis mechanism and an associated novel virus.</title>
        <authorList>
            <person name="Inwood S."/>
            <person name="Skelly J."/>
            <person name="Guhlin J."/>
            <person name="Harrop T."/>
            <person name="Goldson S."/>
            <person name="Dearden P."/>
        </authorList>
    </citation>
    <scope>NUCLEOTIDE SEQUENCE</scope>
    <source>
        <strain evidence="1">Lincoln</strain>
        <tissue evidence="1">Whole body</tissue>
    </source>
</reference>
<organism evidence="1 2">
    <name type="scientific">Microctonus hyperodae</name>
    <name type="common">Parasitoid wasp</name>
    <dbReference type="NCBI Taxonomy" id="165561"/>
    <lineage>
        <taxon>Eukaryota</taxon>
        <taxon>Metazoa</taxon>
        <taxon>Ecdysozoa</taxon>
        <taxon>Arthropoda</taxon>
        <taxon>Hexapoda</taxon>
        <taxon>Insecta</taxon>
        <taxon>Pterygota</taxon>
        <taxon>Neoptera</taxon>
        <taxon>Endopterygota</taxon>
        <taxon>Hymenoptera</taxon>
        <taxon>Apocrita</taxon>
        <taxon>Ichneumonoidea</taxon>
        <taxon>Braconidae</taxon>
        <taxon>Euphorinae</taxon>
        <taxon>Microctonus</taxon>
    </lineage>
</organism>
<reference evidence="1" key="2">
    <citation type="submission" date="2023-03" db="EMBL/GenBank/DDBJ databases">
        <authorList>
            <person name="Inwood S.N."/>
            <person name="Skelly J.G."/>
            <person name="Guhlin J."/>
            <person name="Harrop T.W.R."/>
            <person name="Goldson S.G."/>
            <person name="Dearden P.K."/>
        </authorList>
    </citation>
    <scope>NUCLEOTIDE SEQUENCE</scope>
    <source>
        <strain evidence="1">Lincoln</strain>
        <tissue evidence="1">Whole body</tissue>
    </source>
</reference>
<evidence type="ECO:0000313" key="2">
    <source>
        <dbReference type="Proteomes" id="UP001168972"/>
    </source>
</evidence>
<accession>A0AA39FRQ3</accession>
<comment type="caution">
    <text evidence="1">The sequence shown here is derived from an EMBL/GenBank/DDBJ whole genome shotgun (WGS) entry which is preliminary data.</text>
</comment>
<gene>
    <name evidence="1" type="ORF">PV327_010350</name>
</gene>
<evidence type="ECO:0008006" key="3">
    <source>
        <dbReference type="Google" id="ProtNLM"/>
    </source>
</evidence>
<dbReference type="AlphaFoldDB" id="A0AA39FRQ3"/>
<proteinExistence type="predicted"/>
<keyword evidence="2" id="KW-1185">Reference proteome</keyword>